<gene>
    <name evidence="9" type="ORF">Taro_035946</name>
</gene>
<evidence type="ECO:0000256" key="5">
    <source>
        <dbReference type="ARBA" id="ARBA00023159"/>
    </source>
</evidence>
<feature type="domain" description="GATA-type" evidence="8">
    <location>
        <begin position="263"/>
        <end position="295"/>
    </location>
</feature>
<dbReference type="GO" id="GO:0006355">
    <property type="term" value="P:regulation of DNA-templated transcription"/>
    <property type="evidence" value="ECO:0007669"/>
    <property type="project" value="InterPro"/>
</dbReference>
<dbReference type="Pfam" id="PF00320">
    <property type="entry name" value="GATA"/>
    <property type="match status" value="1"/>
</dbReference>
<feature type="compositionally biased region" description="Low complexity" evidence="7">
    <location>
        <begin position="214"/>
        <end position="227"/>
    </location>
</feature>
<sequence length="364" mass="38105">MQGKGGGRPMSMAPDLDMSMGMGMGMGMMPMGMMGMEATPSSFSTAYLCGLPAASDVSMRVDDLLDFSNKDESFDAAAAFSGGGENNHQHGYLPMHEPSAAAGSLDTSGSYSLSSFSDDFYMPSDEVAELEWLSRFVDDSFSDVPYSSSIEGCADGGEGAAGAATSSKYNVLHPECSSSIPGRARSKRSRAPATALHQNTSSTWSSPPPPHSPPLAASPTSPSPSLSEVLQSVNTPSKPKAAASCRKKEAAAAARPGIDGGVRRCTHCASEKTPQWRTGPLGAKTLCNACGVRYKSGRLVPEYRPAASPTFVLTQHSNSHRKVIELRRQKELLLHHHHHQGGAPAATAASPPPPGALFGGYEAC</sequence>
<dbReference type="GO" id="GO:0005634">
    <property type="term" value="C:nucleus"/>
    <property type="evidence" value="ECO:0007669"/>
    <property type="project" value="TreeGrafter"/>
</dbReference>
<dbReference type="GO" id="GO:0043565">
    <property type="term" value="F:sequence-specific DNA binding"/>
    <property type="evidence" value="ECO:0007669"/>
    <property type="project" value="InterPro"/>
</dbReference>
<dbReference type="Gene3D" id="3.30.50.10">
    <property type="entry name" value="Erythroid Transcription Factor GATA-1, subunit A"/>
    <property type="match status" value="1"/>
</dbReference>
<keyword evidence="3 6" id="KW-0863">Zinc-finger</keyword>
<dbReference type="InterPro" id="IPR051140">
    <property type="entry name" value="GATA_TF"/>
</dbReference>
<accession>A0A843W732</accession>
<dbReference type="OrthoDB" id="2162994at2759"/>
<keyword evidence="10" id="KW-1185">Reference proteome</keyword>
<name>A0A843W732_COLES</name>
<dbReference type="SUPFAM" id="SSF57716">
    <property type="entry name" value="Glucocorticoid receptor-like (DNA-binding domain)"/>
    <property type="match status" value="1"/>
</dbReference>
<dbReference type="PANTHER" id="PTHR45658">
    <property type="entry name" value="GATA TRANSCRIPTION FACTOR"/>
    <property type="match status" value="1"/>
</dbReference>
<comment type="similarity">
    <text evidence="1">Belongs to the type IV zinc-finger family. Class A subfamily.</text>
</comment>
<protein>
    <recommendedName>
        <fullName evidence="8">GATA-type domain-containing protein</fullName>
    </recommendedName>
</protein>
<dbReference type="SMART" id="SM00401">
    <property type="entry name" value="ZnF_GATA"/>
    <property type="match status" value="1"/>
</dbReference>
<dbReference type="InterPro" id="IPR013088">
    <property type="entry name" value="Znf_NHR/GATA"/>
</dbReference>
<keyword evidence="4" id="KW-0862">Zinc</keyword>
<dbReference type="AlphaFoldDB" id="A0A843W732"/>
<keyword evidence="2" id="KW-0479">Metal-binding</keyword>
<proteinExistence type="inferred from homology"/>
<evidence type="ECO:0000259" key="8">
    <source>
        <dbReference type="PROSITE" id="PS50114"/>
    </source>
</evidence>
<dbReference type="SMR" id="A0A843W732"/>
<dbReference type="PROSITE" id="PS50114">
    <property type="entry name" value="GATA_ZN_FINGER_2"/>
    <property type="match status" value="1"/>
</dbReference>
<feature type="region of interest" description="Disordered" evidence="7">
    <location>
        <begin position="174"/>
        <end position="242"/>
    </location>
</feature>
<organism evidence="9 10">
    <name type="scientific">Colocasia esculenta</name>
    <name type="common">Wild taro</name>
    <name type="synonym">Arum esculentum</name>
    <dbReference type="NCBI Taxonomy" id="4460"/>
    <lineage>
        <taxon>Eukaryota</taxon>
        <taxon>Viridiplantae</taxon>
        <taxon>Streptophyta</taxon>
        <taxon>Embryophyta</taxon>
        <taxon>Tracheophyta</taxon>
        <taxon>Spermatophyta</taxon>
        <taxon>Magnoliopsida</taxon>
        <taxon>Liliopsida</taxon>
        <taxon>Araceae</taxon>
        <taxon>Aroideae</taxon>
        <taxon>Colocasieae</taxon>
        <taxon>Colocasia</taxon>
    </lineage>
</organism>
<dbReference type="Proteomes" id="UP000652761">
    <property type="component" value="Unassembled WGS sequence"/>
</dbReference>
<dbReference type="InterPro" id="IPR000679">
    <property type="entry name" value="Znf_GATA"/>
</dbReference>
<evidence type="ECO:0000256" key="1">
    <source>
        <dbReference type="ARBA" id="ARBA00005694"/>
    </source>
</evidence>
<dbReference type="PROSITE" id="PS00344">
    <property type="entry name" value="GATA_ZN_FINGER_1"/>
    <property type="match status" value="1"/>
</dbReference>
<dbReference type="GO" id="GO:0030154">
    <property type="term" value="P:cell differentiation"/>
    <property type="evidence" value="ECO:0007669"/>
    <property type="project" value="TreeGrafter"/>
</dbReference>
<dbReference type="GO" id="GO:0008270">
    <property type="term" value="F:zinc ion binding"/>
    <property type="evidence" value="ECO:0007669"/>
    <property type="project" value="UniProtKB-KW"/>
</dbReference>
<reference evidence="9" key="1">
    <citation type="submission" date="2017-07" db="EMBL/GenBank/DDBJ databases">
        <title>Taro Niue Genome Assembly and Annotation.</title>
        <authorList>
            <person name="Atibalentja N."/>
            <person name="Keating K."/>
            <person name="Fields C.J."/>
        </authorList>
    </citation>
    <scope>NUCLEOTIDE SEQUENCE</scope>
    <source>
        <strain evidence="9">Niue_2</strain>
        <tissue evidence="9">Leaf</tissue>
    </source>
</reference>
<keyword evidence="5" id="KW-0010">Activator</keyword>
<evidence type="ECO:0000256" key="2">
    <source>
        <dbReference type="ARBA" id="ARBA00022723"/>
    </source>
</evidence>
<dbReference type="EMBL" id="NMUH01002986">
    <property type="protein sequence ID" value="MQM03167.1"/>
    <property type="molecule type" value="Genomic_DNA"/>
</dbReference>
<dbReference type="PANTHER" id="PTHR45658:SF46">
    <property type="entry name" value="GATA TRANSCRIPTION FACTOR 4"/>
    <property type="match status" value="1"/>
</dbReference>
<evidence type="ECO:0000256" key="6">
    <source>
        <dbReference type="PROSITE-ProRule" id="PRU00094"/>
    </source>
</evidence>
<evidence type="ECO:0000256" key="7">
    <source>
        <dbReference type="SAM" id="MobiDB-lite"/>
    </source>
</evidence>
<evidence type="ECO:0000313" key="10">
    <source>
        <dbReference type="Proteomes" id="UP000652761"/>
    </source>
</evidence>
<evidence type="ECO:0000256" key="3">
    <source>
        <dbReference type="ARBA" id="ARBA00022771"/>
    </source>
</evidence>
<evidence type="ECO:0000256" key="4">
    <source>
        <dbReference type="ARBA" id="ARBA00022833"/>
    </source>
</evidence>
<dbReference type="CDD" id="cd00202">
    <property type="entry name" value="ZnF_GATA"/>
    <property type="match status" value="1"/>
</dbReference>
<dbReference type="FunFam" id="3.30.50.10:FF:000018">
    <property type="entry name" value="GATA transcription factor"/>
    <property type="match status" value="1"/>
</dbReference>
<comment type="caution">
    <text evidence="9">The sequence shown here is derived from an EMBL/GenBank/DDBJ whole genome shotgun (WGS) entry which is preliminary data.</text>
</comment>
<feature type="compositionally biased region" description="Polar residues" evidence="7">
    <location>
        <begin position="228"/>
        <end position="237"/>
    </location>
</feature>
<evidence type="ECO:0000313" key="9">
    <source>
        <dbReference type="EMBL" id="MQM03167.1"/>
    </source>
</evidence>